<name>A0A0J1BMD8_RHOIS</name>
<dbReference type="STRING" id="595434.RISK_000322"/>
<evidence type="ECO:0000313" key="2">
    <source>
        <dbReference type="Proteomes" id="UP000036367"/>
    </source>
</evidence>
<evidence type="ECO:0000313" key="1">
    <source>
        <dbReference type="EMBL" id="KLU07645.1"/>
    </source>
</evidence>
<organism evidence="1 2">
    <name type="scientific">Rhodopirellula islandica</name>
    <dbReference type="NCBI Taxonomy" id="595434"/>
    <lineage>
        <taxon>Bacteria</taxon>
        <taxon>Pseudomonadati</taxon>
        <taxon>Planctomycetota</taxon>
        <taxon>Planctomycetia</taxon>
        <taxon>Pirellulales</taxon>
        <taxon>Pirellulaceae</taxon>
        <taxon>Rhodopirellula</taxon>
    </lineage>
</organism>
<dbReference type="Proteomes" id="UP000036367">
    <property type="component" value="Unassembled WGS sequence"/>
</dbReference>
<dbReference type="AlphaFoldDB" id="A0A0J1BMD8"/>
<keyword evidence="2" id="KW-1185">Reference proteome</keyword>
<dbReference type="EMBL" id="LECT01000005">
    <property type="protein sequence ID" value="KLU07645.1"/>
    <property type="molecule type" value="Genomic_DNA"/>
</dbReference>
<gene>
    <name evidence="1" type="ORF">RISK_000322</name>
</gene>
<protein>
    <submittedName>
        <fullName evidence="1">Uncharacterized protein</fullName>
    </submittedName>
</protein>
<reference evidence="1" key="1">
    <citation type="submission" date="2015-05" db="EMBL/GenBank/DDBJ databases">
        <title>Permanent draft genome of Rhodopirellula islandicus K833.</title>
        <authorList>
            <person name="Kizina J."/>
            <person name="Richter M."/>
            <person name="Glockner F.O."/>
            <person name="Harder J."/>
        </authorList>
    </citation>
    <scope>NUCLEOTIDE SEQUENCE [LARGE SCALE GENOMIC DNA]</scope>
    <source>
        <strain evidence="1">K833</strain>
    </source>
</reference>
<proteinExistence type="predicted"/>
<dbReference type="PATRIC" id="fig|595434.4.peg.306"/>
<accession>A0A0J1BMD8</accession>
<comment type="caution">
    <text evidence="1">The sequence shown here is derived from an EMBL/GenBank/DDBJ whole genome shotgun (WGS) entry which is preliminary data.</text>
</comment>
<sequence>MGKHPPATELSAIADKPSPTLGELSMMASDDLKTQDIALLNLRCAEGLPGSEDLDISRSLKTLDRWANKVRQETERTIVNFYTEPDKYENSIAYYRMLMLVTVLQQDFGVQYNPDRIEKIDFTRSKDLFIHGMINSDNGGTCVSMPVLYTAVA</sequence>